<feature type="domain" description="Bacterial sugar transferase" evidence="8">
    <location>
        <begin position="280"/>
        <end position="468"/>
    </location>
</feature>
<feature type="transmembrane region" description="Helical" evidence="7">
    <location>
        <begin position="82"/>
        <end position="99"/>
    </location>
</feature>
<dbReference type="EC" id="2.-.-.-" evidence="9"/>
<organism evidence="9 10">
    <name type="scientific">Robinsoniella peoriensis</name>
    <dbReference type="NCBI Taxonomy" id="180332"/>
    <lineage>
        <taxon>Bacteria</taxon>
        <taxon>Bacillati</taxon>
        <taxon>Bacillota</taxon>
        <taxon>Clostridia</taxon>
        <taxon>Lachnospirales</taxon>
        <taxon>Lachnospiraceae</taxon>
        <taxon>Robinsoniella</taxon>
    </lineage>
</organism>
<feature type="transmembrane region" description="Helical" evidence="7">
    <location>
        <begin position="285"/>
        <end position="308"/>
    </location>
</feature>
<reference evidence="9 10" key="1">
    <citation type="journal article" date="2019" name="Anaerobe">
        <title>Detection of Robinsoniella peoriensis in multiple bone samples of a trauma patient.</title>
        <authorList>
            <person name="Schrottner P."/>
            <person name="Hartwich K."/>
            <person name="Bunk B."/>
            <person name="Schober I."/>
            <person name="Helbig S."/>
            <person name="Rudolph W.W."/>
            <person name="Gunzer F."/>
        </authorList>
    </citation>
    <scope>NUCLEOTIDE SEQUENCE [LARGE SCALE GENOMIC DNA]</scope>
    <source>
        <strain evidence="9 10">DSM 106044</strain>
    </source>
</reference>
<comment type="subcellular location">
    <subcellularLocation>
        <location evidence="1">Membrane</location>
        <topology evidence="1">Multi-pass membrane protein</topology>
    </subcellularLocation>
</comment>
<feature type="transmembrane region" description="Helical" evidence="7">
    <location>
        <begin position="12"/>
        <end position="31"/>
    </location>
</feature>
<evidence type="ECO:0000256" key="3">
    <source>
        <dbReference type="ARBA" id="ARBA00022679"/>
    </source>
</evidence>
<dbReference type="PANTHER" id="PTHR30576:SF10">
    <property type="entry name" value="SLL5057 PROTEIN"/>
    <property type="match status" value="1"/>
</dbReference>
<dbReference type="Pfam" id="PF02397">
    <property type="entry name" value="Bac_transf"/>
    <property type="match status" value="1"/>
</dbReference>
<evidence type="ECO:0000256" key="7">
    <source>
        <dbReference type="SAM" id="Phobius"/>
    </source>
</evidence>
<feature type="transmembrane region" description="Helical" evidence="7">
    <location>
        <begin position="105"/>
        <end position="128"/>
    </location>
</feature>
<evidence type="ECO:0000256" key="2">
    <source>
        <dbReference type="ARBA" id="ARBA00006464"/>
    </source>
</evidence>
<evidence type="ECO:0000256" key="5">
    <source>
        <dbReference type="ARBA" id="ARBA00022989"/>
    </source>
</evidence>
<keyword evidence="5 7" id="KW-1133">Transmembrane helix</keyword>
<dbReference type="InterPro" id="IPR017475">
    <property type="entry name" value="EPS_sugar_tfrase"/>
</dbReference>
<accession>A0A4U8QC53</accession>
<evidence type="ECO:0000313" key="10">
    <source>
        <dbReference type="Proteomes" id="UP000306509"/>
    </source>
</evidence>
<comment type="similarity">
    <text evidence="2">Belongs to the bacterial sugar transferase family.</text>
</comment>
<dbReference type="AlphaFoldDB" id="A0A4U8QC53"/>
<keyword evidence="4 7" id="KW-0812">Transmembrane</keyword>
<dbReference type="GO" id="GO:0016780">
    <property type="term" value="F:phosphotransferase activity, for other substituted phosphate groups"/>
    <property type="evidence" value="ECO:0007669"/>
    <property type="project" value="TreeGrafter"/>
</dbReference>
<evidence type="ECO:0000256" key="4">
    <source>
        <dbReference type="ARBA" id="ARBA00022692"/>
    </source>
</evidence>
<dbReference type="Pfam" id="PF13727">
    <property type="entry name" value="CoA_binding_3"/>
    <property type="match status" value="1"/>
</dbReference>
<dbReference type="GO" id="GO:0016020">
    <property type="term" value="C:membrane"/>
    <property type="evidence" value="ECO:0007669"/>
    <property type="project" value="UniProtKB-SubCell"/>
</dbReference>
<evidence type="ECO:0000256" key="6">
    <source>
        <dbReference type="ARBA" id="ARBA00023136"/>
    </source>
</evidence>
<dbReference type="STRING" id="180332.GCA_000797495_01115"/>
<gene>
    <name evidence="9" type="primary">epsL_1</name>
    <name evidence="9" type="ORF">DSM106044_03708</name>
</gene>
<dbReference type="PANTHER" id="PTHR30576">
    <property type="entry name" value="COLANIC BIOSYNTHESIS UDP-GLUCOSE LIPID CARRIER TRANSFERASE"/>
    <property type="match status" value="1"/>
</dbReference>
<feature type="transmembrane region" description="Helical" evidence="7">
    <location>
        <begin position="43"/>
        <end position="62"/>
    </location>
</feature>
<comment type="caution">
    <text evidence="9">The sequence shown here is derived from an EMBL/GenBank/DDBJ whole genome shotgun (WGS) entry which is preliminary data.</text>
</comment>
<dbReference type="RefSeq" id="WP_047832367.1">
    <property type="nucleotide sequence ID" value="NZ_JBHTNY010000017.1"/>
</dbReference>
<keyword evidence="6 7" id="KW-0472">Membrane</keyword>
<evidence type="ECO:0000313" key="9">
    <source>
        <dbReference type="EMBL" id="TLC99505.1"/>
    </source>
</evidence>
<protein>
    <submittedName>
        <fullName evidence="9">Putative sugar transferase EpsL</fullName>
        <ecNumber evidence="9">2.-.-.-</ecNumber>
    </submittedName>
</protein>
<keyword evidence="10" id="KW-1185">Reference proteome</keyword>
<keyword evidence="3 9" id="KW-0808">Transferase</keyword>
<proteinExistence type="inferred from homology"/>
<dbReference type="NCBIfam" id="TIGR03025">
    <property type="entry name" value="EPS_sugtrans"/>
    <property type="match status" value="1"/>
</dbReference>
<dbReference type="Proteomes" id="UP000306509">
    <property type="component" value="Unassembled WGS sequence"/>
</dbReference>
<evidence type="ECO:0000256" key="1">
    <source>
        <dbReference type="ARBA" id="ARBA00004141"/>
    </source>
</evidence>
<sequence length="474" mass="54789">MNSEKQKLNTVIVILMDIMAISLSFFIANYIRFGDFFEIGIEFGTGSSLLVIVLVYIGIYFLRSSGLRFFRRGAWKELISVLRGNIYLIAVIIVLLFLVKKSSDFSRLILLYNFIGNILFMFLFRMFYKIYLNSIYKYSNHSKRLVVLTVKECVQEVLDNLEDESMWDYIIQSLVLWDAGDEELGDKIRGIEITANKNNLFQYAKQAVMDEVFINMPYNGGIDLYPIIESLEDMGAMVDVNIQVLDKRLADHNKQLQIMGNYYVTSFYKKTIGLRMEVVKRLIDIAGAIVGLVLTGISVVLVAPFILLESPGPLFFSQIRIGKNGRRFQIYKFRSMYADAEDRKQELLAQNEMNGLMFKIKDDPRITRVGKFIRKTSIDELPQFWNVLKGDMSLIGTRPPTVDEFEKYKGQYKRRLTLRPGITGLWQVSGRSNIQDFEDVLALDLKYIDTWSLGLDIKILFQTVYVVFFRRGAT</sequence>
<evidence type="ECO:0000259" key="8">
    <source>
        <dbReference type="Pfam" id="PF02397"/>
    </source>
</evidence>
<dbReference type="EMBL" id="QGQD01000069">
    <property type="protein sequence ID" value="TLC99505.1"/>
    <property type="molecule type" value="Genomic_DNA"/>
</dbReference>
<name>A0A4U8QC53_9FIRM</name>
<dbReference type="InterPro" id="IPR003362">
    <property type="entry name" value="Bact_transf"/>
</dbReference>